<evidence type="ECO:0000313" key="2">
    <source>
        <dbReference type="Proteomes" id="UP001056978"/>
    </source>
</evidence>
<protein>
    <submittedName>
        <fullName evidence="1">MSP7-like protein</fullName>
    </submittedName>
</protein>
<dbReference type="Proteomes" id="UP001056978">
    <property type="component" value="Chromosome 12"/>
</dbReference>
<organism evidence="1 2">
    <name type="scientific">Plasmodium brasilianum</name>
    <dbReference type="NCBI Taxonomy" id="5824"/>
    <lineage>
        <taxon>Eukaryota</taxon>
        <taxon>Sar</taxon>
        <taxon>Alveolata</taxon>
        <taxon>Apicomplexa</taxon>
        <taxon>Aconoidasida</taxon>
        <taxon>Haemosporida</taxon>
        <taxon>Plasmodiidae</taxon>
        <taxon>Plasmodium</taxon>
        <taxon>Plasmodium (Plasmodium)</taxon>
    </lineage>
</organism>
<dbReference type="EMBL" id="CM043780">
    <property type="protein sequence ID" value="KAI4836431.1"/>
    <property type="molecule type" value="Genomic_DNA"/>
</dbReference>
<sequence length="103" mass="11833">MFPSLETYTRVHILTHQPTKEYTMYHPCANAHASLVHPTAVPGPSAKNDCFNKGSGDDSREVNYSDVFKRDLQDNTFLKDFKNIVHDLYEHVHPVYVVKETVK</sequence>
<accession>A0ACB9Y461</accession>
<comment type="caution">
    <text evidence="1">The sequence shown here is derived from an EMBL/GenBank/DDBJ whole genome shotgun (WGS) entry which is preliminary data.</text>
</comment>
<name>A0ACB9Y461_PLABR</name>
<proteinExistence type="predicted"/>
<reference evidence="1" key="1">
    <citation type="submission" date="2022-06" db="EMBL/GenBank/DDBJ databases">
        <title>The First Complete Genome of the Simian Malaria Parasite Plasmodium brasilianum.</title>
        <authorList>
            <person name="Bajic M."/>
            <person name="Ravishankar S."/>
        </authorList>
    </citation>
    <scope>NUCLEOTIDE SEQUENCE</scope>
    <source>
        <strain evidence="1">Bolivian I</strain>
    </source>
</reference>
<evidence type="ECO:0000313" key="1">
    <source>
        <dbReference type="EMBL" id="KAI4836431.1"/>
    </source>
</evidence>
<gene>
    <name evidence="1" type="ORF">MKS88_004227</name>
</gene>
<keyword evidence="2" id="KW-1185">Reference proteome</keyword>